<evidence type="ECO:0000313" key="4">
    <source>
        <dbReference type="Proteomes" id="UP001267426"/>
    </source>
</evidence>
<evidence type="ECO:0000256" key="2">
    <source>
        <dbReference type="SAM" id="Phobius"/>
    </source>
</evidence>
<protein>
    <submittedName>
        <fullName evidence="3">DUF2085 domain-containing protein</fullName>
    </submittedName>
</protein>
<proteinExistence type="predicted"/>
<reference evidence="3 4" key="1">
    <citation type="submission" date="2023-09" db="EMBL/GenBank/DDBJ databases">
        <authorList>
            <person name="Rey-Velasco X."/>
        </authorList>
    </citation>
    <scope>NUCLEOTIDE SEQUENCE [LARGE SCALE GENOMIC DNA]</scope>
    <source>
        <strain evidence="3 4">F394</strain>
    </source>
</reference>
<dbReference type="Proteomes" id="UP001267426">
    <property type="component" value="Unassembled WGS sequence"/>
</dbReference>
<dbReference type="Pfam" id="PF09858">
    <property type="entry name" value="DUF2085"/>
    <property type="match status" value="1"/>
</dbReference>
<evidence type="ECO:0000256" key="1">
    <source>
        <dbReference type="SAM" id="MobiDB-lite"/>
    </source>
</evidence>
<organism evidence="3 4">
    <name type="scientific">Rubrivirga litoralis</name>
    <dbReference type="NCBI Taxonomy" id="3075598"/>
    <lineage>
        <taxon>Bacteria</taxon>
        <taxon>Pseudomonadati</taxon>
        <taxon>Rhodothermota</taxon>
        <taxon>Rhodothermia</taxon>
        <taxon>Rhodothermales</taxon>
        <taxon>Rubricoccaceae</taxon>
        <taxon>Rubrivirga</taxon>
    </lineage>
</organism>
<feature type="transmembrane region" description="Helical" evidence="2">
    <location>
        <begin position="97"/>
        <end position="120"/>
    </location>
</feature>
<feature type="transmembrane region" description="Helical" evidence="2">
    <location>
        <begin position="61"/>
        <end position="85"/>
    </location>
</feature>
<accession>A0ABU3BMQ7</accession>
<name>A0ABU3BMQ7_9BACT</name>
<comment type="caution">
    <text evidence="3">The sequence shown here is derived from an EMBL/GenBank/DDBJ whole genome shotgun (WGS) entry which is preliminary data.</text>
</comment>
<sequence length="173" mass="17540">MTPLVPAPPRPWALASVAVVALLGVVLAAPLLGGAGAAVRFAFSHVCHQMPERSLWVGGGPVALCHRCLGVLAGLAGGLVAAPLVPRLRALGRVRAGRWLALAALPMAVDWLLGATGVWANTPASRLATGALFGVTAGLFLAEALLARSASANRTEEPACPPRPSLSPSPSRS</sequence>
<keyword evidence="2" id="KW-1133">Transmembrane helix</keyword>
<gene>
    <name evidence="3" type="ORF">RM540_02040</name>
</gene>
<dbReference type="EMBL" id="JAVRHT010000002">
    <property type="protein sequence ID" value="MDT0630515.1"/>
    <property type="molecule type" value="Genomic_DNA"/>
</dbReference>
<dbReference type="RefSeq" id="WP_311661665.1">
    <property type="nucleotide sequence ID" value="NZ_JAVRHT010000002.1"/>
</dbReference>
<evidence type="ECO:0000313" key="3">
    <source>
        <dbReference type="EMBL" id="MDT0630515.1"/>
    </source>
</evidence>
<keyword evidence="2" id="KW-0812">Transmembrane</keyword>
<keyword evidence="4" id="KW-1185">Reference proteome</keyword>
<keyword evidence="2" id="KW-0472">Membrane</keyword>
<feature type="transmembrane region" description="Helical" evidence="2">
    <location>
        <begin position="126"/>
        <end position="146"/>
    </location>
</feature>
<dbReference type="InterPro" id="IPR019206">
    <property type="entry name" value="DUF2085_TM"/>
</dbReference>
<feature type="region of interest" description="Disordered" evidence="1">
    <location>
        <begin position="153"/>
        <end position="173"/>
    </location>
</feature>